<dbReference type="GO" id="GO:0048513">
    <property type="term" value="P:animal organ development"/>
    <property type="evidence" value="ECO:0007669"/>
    <property type="project" value="UniProtKB-ARBA"/>
</dbReference>
<dbReference type="Pfam" id="PF00651">
    <property type="entry name" value="BTB"/>
    <property type="match status" value="1"/>
</dbReference>
<dbReference type="GO" id="GO:0048666">
    <property type="term" value="P:neuron development"/>
    <property type="evidence" value="ECO:0007669"/>
    <property type="project" value="UniProtKB-ARBA"/>
</dbReference>
<name>A0A7R9CX26_TIMCR</name>
<dbReference type="InterPro" id="IPR011333">
    <property type="entry name" value="SKP1/BTB/POZ_sf"/>
</dbReference>
<feature type="domain" description="BTB" evidence="5">
    <location>
        <begin position="144"/>
        <end position="209"/>
    </location>
</feature>
<accession>A0A7R9CX26</accession>
<dbReference type="SUPFAM" id="SSF54695">
    <property type="entry name" value="POZ domain"/>
    <property type="match status" value="1"/>
</dbReference>
<evidence type="ECO:0000256" key="3">
    <source>
        <dbReference type="PROSITE-ProRule" id="PRU00042"/>
    </source>
</evidence>
<feature type="domain" description="C2H2-type" evidence="6">
    <location>
        <begin position="429"/>
        <end position="457"/>
    </location>
</feature>
<dbReference type="EMBL" id="OC318966">
    <property type="protein sequence ID" value="CAD7403830.1"/>
    <property type="molecule type" value="Genomic_DNA"/>
</dbReference>
<dbReference type="Pfam" id="PF00096">
    <property type="entry name" value="zf-C2H2"/>
    <property type="match status" value="2"/>
</dbReference>
<feature type="compositionally biased region" description="Polar residues" evidence="4">
    <location>
        <begin position="318"/>
        <end position="327"/>
    </location>
</feature>
<dbReference type="GO" id="GO:0008270">
    <property type="term" value="F:zinc ion binding"/>
    <property type="evidence" value="ECO:0007669"/>
    <property type="project" value="UniProtKB-KW"/>
</dbReference>
<evidence type="ECO:0000313" key="7">
    <source>
        <dbReference type="EMBL" id="CAD7403830.1"/>
    </source>
</evidence>
<feature type="compositionally biased region" description="Polar residues" evidence="4">
    <location>
        <begin position="488"/>
        <end position="499"/>
    </location>
</feature>
<organism evidence="7">
    <name type="scientific">Timema cristinae</name>
    <name type="common">Walking stick</name>
    <dbReference type="NCBI Taxonomy" id="61476"/>
    <lineage>
        <taxon>Eukaryota</taxon>
        <taxon>Metazoa</taxon>
        <taxon>Ecdysozoa</taxon>
        <taxon>Arthropoda</taxon>
        <taxon>Hexapoda</taxon>
        <taxon>Insecta</taxon>
        <taxon>Pterygota</taxon>
        <taxon>Neoptera</taxon>
        <taxon>Polyneoptera</taxon>
        <taxon>Phasmatodea</taxon>
        <taxon>Timematodea</taxon>
        <taxon>Timematoidea</taxon>
        <taxon>Timematidae</taxon>
        <taxon>Timema</taxon>
    </lineage>
</organism>
<dbReference type="InterPro" id="IPR036236">
    <property type="entry name" value="Znf_C2H2_sf"/>
</dbReference>
<dbReference type="SUPFAM" id="SSF57667">
    <property type="entry name" value="beta-beta-alpha zinc fingers"/>
    <property type="match status" value="1"/>
</dbReference>
<sequence>MFPMCVEGNAEDGEIEIRILLGDLEVHDRIVGSKGSDWIADDVDRWVDRVHSRANSGRVCAIGLLIKYGKDINALVAREVEHWGCCLGEQEKGVGGGSRFMGKQKGCTSVIAMAEEQQFCLRWNNFHANITSQFEALRDEEDFVDVTLACDGQRLKAHKVVLSACSPYFKELFKSNPCKHPILFLRDVEFSHLQSLVEFMYAGEVNVAQAQLSSFLHTAESLQIRGLTEAPQRHKHLYRHQAPSEPSSPTTPNQELSTPTCDRRVNPHRSKPGADDLDEEDEEEVLCLSPSLSPPPAKRACQDRVVREEGQDEEGSDHQTNSRQQTGLSYQHGILRHELEAYRDDPVEMLEPKLEIPDYASDGECKADNGGVTSSFLGLENSMDTNNSLSSLHGGMDVLPGTSAQNFMSDISQESSQADLRKLHSLDPRPCPICFRMYSNLSNLRQHVRLIHNPQTVACPLCNKPFKTKLYLKRHLMSFHELVCSSAATNGSPKSQGQQHPDLYPPPTPSQGFPGVNNNPLGGGEEKSSKFSAMSPHKTKETLGQAEEYFQNSRMYQIPLSLHGSNSINNNNINNNSEKLSFSVNQKCLNSQEMQFHNSHLQSKEERANFLPSITSQTQDKSLYQSHQFFSNKNNNISSMTGPLPGKNHDYSNPVALSTKPQDVSSYQCQMTAVSKNNEISFLNNTHHSRNSVKSPLTPHSSTGESHMTHFLDQQSESKPEKASALLSLDHGKNNNPSYLNSGVNLNNQVKSSQGGVAENQ</sequence>
<feature type="domain" description="C2H2-type" evidence="6">
    <location>
        <begin position="457"/>
        <end position="480"/>
    </location>
</feature>
<dbReference type="PANTHER" id="PTHR23110">
    <property type="entry name" value="BTB DOMAIN TRANSCRIPTION FACTOR"/>
    <property type="match status" value="1"/>
</dbReference>
<feature type="compositionally biased region" description="Acidic residues" evidence="4">
    <location>
        <begin position="275"/>
        <end position="285"/>
    </location>
</feature>
<feature type="region of interest" description="Disordered" evidence="4">
    <location>
        <begin position="233"/>
        <end position="327"/>
    </location>
</feature>
<gene>
    <name evidence="7" type="ORF">TCEB3V08_LOCUS7186</name>
</gene>
<dbReference type="AlphaFoldDB" id="A0A7R9CX26"/>
<evidence type="ECO:0000256" key="4">
    <source>
        <dbReference type="SAM" id="MobiDB-lite"/>
    </source>
</evidence>
<dbReference type="PROSITE" id="PS50097">
    <property type="entry name" value="BTB"/>
    <property type="match status" value="1"/>
</dbReference>
<dbReference type="InterPro" id="IPR013087">
    <property type="entry name" value="Znf_C2H2_type"/>
</dbReference>
<dbReference type="PROSITE" id="PS00028">
    <property type="entry name" value="ZINC_FINGER_C2H2_1"/>
    <property type="match status" value="2"/>
</dbReference>
<evidence type="ECO:0000256" key="2">
    <source>
        <dbReference type="ARBA" id="ARBA00023242"/>
    </source>
</evidence>
<keyword evidence="3" id="KW-0479">Metal-binding</keyword>
<dbReference type="GO" id="GO:0005634">
    <property type="term" value="C:nucleus"/>
    <property type="evidence" value="ECO:0007669"/>
    <property type="project" value="UniProtKB-SubCell"/>
</dbReference>
<evidence type="ECO:0008006" key="8">
    <source>
        <dbReference type="Google" id="ProtNLM"/>
    </source>
</evidence>
<evidence type="ECO:0000259" key="6">
    <source>
        <dbReference type="PROSITE" id="PS50157"/>
    </source>
</evidence>
<feature type="region of interest" description="Disordered" evidence="4">
    <location>
        <begin position="686"/>
        <end position="761"/>
    </location>
</feature>
<keyword evidence="3" id="KW-0862">Zinc</keyword>
<dbReference type="CDD" id="cd18315">
    <property type="entry name" value="BTB_POZ_BAB-like"/>
    <property type="match status" value="1"/>
</dbReference>
<proteinExistence type="predicted"/>
<feature type="compositionally biased region" description="Polar residues" evidence="4">
    <location>
        <begin position="686"/>
        <end position="715"/>
    </location>
</feature>
<dbReference type="Gene3D" id="3.30.710.10">
    <property type="entry name" value="Potassium Channel Kv1.1, Chain A"/>
    <property type="match status" value="1"/>
</dbReference>
<dbReference type="PANTHER" id="PTHR23110:SF99">
    <property type="entry name" value="BROAD-COMPLEX CORE PROTEIN ISOFORM 6"/>
    <property type="match status" value="1"/>
</dbReference>
<feature type="compositionally biased region" description="Basic and acidic residues" evidence="4">
    <location>
        <begin position="300"/>
        <end position="309"/>
    </location>
</feature>
<dbReference type="Gene3D" id="3.30.160.60">
    <property type="entry name" value="Classic Zinc Finger"/>
    <property type="match status" value="1"/>
</dbReference>
<dbReference type="InterPro" id="IPR051095">
    <property type="entry name" value="Dros_DevTransReg"/>
</dbReference>
<feature type="compositionally biased region" description="Polar residues" evidence="4">
    <location>
        <begin position="734"/>
        <end position="761"/>
    </location>
</feature>
<feature type="region of interest" description="Disordered" evidence="4">
    <location>
        <begin position="488"/>
        <end position="540"/>
    </location>
</feature>
<dbReference type="PROSITE" id="PS50157">
    <property type="entry name" value="ZINC_FINGER_C2H2_2"/>
    <property type="match status" value="2"/>
</dbReference>
<dbReference type="GO" id="GO:0006357">
    <property type="term" value="P:regulation of transcription by RNA polymerase II"/>
    <property type="evidence" value="ECO:0007669"/>
    <property type="project" value="TreeGrafter"/>
</dbReference>
<dbReference type="InterPro" id="IPR000210">
    <property type="entry name" value="BTB/POZ_dom"/>
</dbReference>
<keyword evidence="2" id="KW-0539">Nucleus</keyword>
<reference evidence="7" key="1">
    <citation type="submission" date="2020-11" db="EMBL/GenBank/DDBJ databases">
        <authorList>
            <person name="Tran Van P."/>
        </authorList>
    </citation>
    <scope>NUCLEOTIDE SEQUENCE</scope>
</reference>
<evidence type="ECO:0000259" key="5">
    <source>
        <dbReference type="PROSITE" id="PS50097"/>
    </source>
</evidence>
<feature type="compositionally biased region" description="Polar residues" evidence="4">
    <location>
        <begin position="244"/>
        <end position="260"/>
    </location>
</feature>
<comment type="subcellular location">
    <subcellularLocation>
        <location evidence="1">Nucleus</location>
    </subcellularLocation>
</comment>
<keyword evidence="3" id="KW-0863">Zinc-finger</keyword>
<protein>
    <recommendedName>
        <fullName evidence="8">Broad-complex</fullName>
    </recommendedName>
</protein>
<dbReference type="SMART" id="SM00225">
    <property type="entry name" value="BTB"/>
    <property type="match status" value="1"/>
</dbReference>
<dbReference type="SMART" id="SM00355">
    <property type="entry name" value="ZnF_C2H2"/>
    <property type="match status" value="2"/>
</dbReference>
<dbReference type="GO" id="GO:0003006">
    <property type="term" value="P:developmental process involved in reproduction"/>
    <property type="evidence" value="ECO:0007669"/>
    <property type="project" value="UniProtKB-ARBA"/>
</dbReference>
<evidence type="ECO:0000256" key="1">
    <source>
        <dbReference type="ARBA" id="ARBA00004123"/>
    </source>
</evidence>